<dbReference type="KEGG" id="naj:B1756_16810"/>
<dbReference type="Proteomes" id="UP000250088">
    <property type="component" value="Chromosome"/>
</dbReference>
<evidence type="ECO:0000313" key="3">
    <source>
        <dbReference type="Proteomes" id="UP000250088"/>
    </source>
</evidence>
<feature type="domain" description="Halobacterial output" evidence="1">
    <location>
        <begin position="3"/>
        <end position="57"/>
    </location>
</feature>
<evidence type="ECO:0000259" key="1">
    <source>
        <dbReference type="Pfam" id="PF18545"/>
    </source>
</evidence>
<dbReference type="InterPro" id="IPR040624">
    <property type="entry name" value="HalOD1"/>
</dbReference>
<reference evidence="3" key="1">
    <citation type="submission" date="2017-02" db="EMBL/GenBank/DDBJ databases">
        <title>Natronthermophilus aegyptiacus gen. nov.,sp. nov., an aerobic, extremely halophilic alkalithermophilic archaeon isolated from the athalassohaline Wadi An Natrun, Egypt.</title>
        <authorList>
            <person name="Zhao B."/>
        </authorList>
    </citation>
    <scope>NUCLEOTIDE SEQUENCE [LARGE SCALE GENOMIC DNA]</scope>
    <source>
        <strain evidence="3">JW/NM-HA 15</strain>
    </source>
</reference>
<dbReference type="Pfam" id="PF18545">
    <property type="entry name" value="HalOD1"/>
    <property type="match status" value="1"/>
</dbReference>
<organism evidence="2 3">
    <name type="scientific">Natrarchaeobaculum aegyptiacum</name>
    <dbReference type="NCBI Taxonomy" id="745377"/>
    <lineage>
        <taxon>Archaea</taxon>
        <taxon>Methanobacteriati</taxon>
        <taxon>Methanobacteriota</taxon>
        <taxon>Stenosarchaea group</taxon>
        <taxon>Halobacteria</taxon>
        <taxon>Halobacteriales</taxon>
        <taxon>Natrialbaceae</taxon>
        <taxon>Natrarchaeobaculum</taxon>
    </lineage>
</organism>
<gene>
    <name evidence="2" type="ORF">B1756_16810</name>
</gene>
<dbReference type="EMBL" id="CP019893">
    <property type="protein sequence ID" value="ARS91903.1"/>
    <property type="molecule type" value="Genomic_DNA"/>
</dbReference>
<protein>
    <recommendedName>
        <fullName evidence="1">Halobacterial output domain-containing protein</fullName>
    </recommendedName>
</protein>
<keyword evidence="3" id="KW-1185">Reference proteome</keyword>
<evidence type="ECO:0000313" key="2">
    <source>
        <dbReference type="EMBL" id="ARS91903.1"/>
    </source>
</evidence>
<sequence>MVVIERCARLEGVDPLDLDPLYDTIDPDVLDSACAAPGFTSLEFTYCGRVVTLRSVGDELAVTIDDAATPATGPNTTTGGEPSL</sequence>
<dbReference type="AlphaFoldDB" id="A0A2Z2HY85"/>
<name>A0A2Z2HY85_9EURY</name>
<accession>A0A2Z2HY85</accession>
<proteinExistence type="predicted"/>